<name>A0ABV1QFD2_STRMI</name>
<dbReference type="Pfam" id="PF07538">
    <property type="entry name" value="ChW"/>
    <property type="match status" value="2"/>
</dbReference>
<accession>A0ABV1QFD2</accession>
<proteinExistence type="predicted"/>
<dbReference type="EMBL" id="JBEJUE010000079">
    <property type="protein sequence ID" value="MER0429891.1"/>
    <property type="molecule type" value="Genomic_DNA"/>
</dbReference>
<keyword evidence="2" id="KW-1185">Reference proteome</keyword>
<protein>
    <submittedName>
        <fullName evidence="1">Uncharacterized protein</fullName>
    </submittedName>
</protein>
<dbReference type="Proteomes" id="UP001456562">
    <property type="component" value="Unassembled WGS sequence"/>
</dbReference>
<evidence type="ECO:0000313" key="1">
    <source>
        <dbReference type="EMBL" id="MER0429891.1"/>
    </source>
</evidence>
<organism evidence="1 2">
    <name type="scientific">Streptomyces microflavus</name>
    <name type="common">Streptomyces lipmanii</name>
    <dbReference type="NCBI Taxonomy" id="1919"/>
    <lineage>
        <taxon>Bacteria</taxon>
        <taxon>Bacillati</taxon>
        <taxon>Actinomycetota</taxon>
        <taxon>Actinomycetes</taxon>
        <taxon>Kitasatosporales</taxon>
        <taxon>Streptomycetaceae</taxon>
        <taxon>Streptomyces</taxon>
    </lineage>
</organism>
<evidence type="ECO:0000313" key="2">
    <source>
        <dbReference type="Proteomes" id="UP001456562"/>
    </source>
</evidence>
<reference evidence="1 2" key="1">
    <citation type="submission" date="2024-01" db="EMBL/GenBank/DDBJ databases">
        <title>Metagenomic exploration of the rhizosphere soil microbial community and their significance in facilitating the development of wild simulated ginseng.</title>
        <authorList>
            <person name="Huang J."/>
        </authorList>
    </citation>
    <scope>NUCLEOTIDE SEQUENCE [LARGE SCALE GENOMIC DNA]</scope>
    <source>
        <strain evidence="1 2">WY141</strain>
    </source>
</reference>
<sequence length="100" mass="10925">MYGAGDYCATAHIRDIGWGNQSCAQDGTDQIVTVGTTGYNRPMEAVAIYLTDPDTPWTLDGWSHVQNIGWKYHQPYSTGQITLGTIGKALNLEAVSLNVY</sequence>
<gene>
    <name evidence="1" type="ORF">ABR748_37840</name>
</gene>
<dbReference type="InterPro" id="IPR006637">
    <property type="entry name" value="ChW"/>
</dbReference>
<comment type="caution">
    <text evidence="1">The sequence shown here is derived from an EMBL/GenBank/DDBJ whole genome shotgun (WGS) entry which is preliminary data.</text>
</comment>